<comment type="caution">
    <text evidence="2">The sequence shown here is derived from an EMBL/GenBank/DDBJ whole genome shotgun (WGS) entry which is preliminary data.</text>
</comment>
<reference evidence="2 3" key="1">
    <citation type="journal article" date="2017" name="Genome Biol. Evol.">
        <title>Phytophthora megakarya and P. palmivora, closely related causal agents of cacao black pod rot, underwent increases in genome sizes and gene numbers by different mechanisms.</title>
        <authorList>
            <person name="Ali S.S."/>
            <person name="Shao J."/>
            <person name="Lary D.J."/>
            <person name="Kronmiller B."/>
            <person name="Shen D."/>
            <person name="Strem M.D."/>
            <person name="Amoako-Attah I."/>
            <person name="Akrofi A.Y."/>
            <person name="Begoude B.A."/>
            <person name="Ten Hoopen G.M."/>
            <person name="Coulibaly K."/>
            <person name="Kebe B.I."/>
            <person name="Melnick R.L."/>
            <person name="Guiltinan M.J."/>
            <person name="Tyler B.M."/>
            <person name="Meinhardt L.W."/>
            <person name="Bailey B.A."/>
        </authorList>
    </citation>
    <scope>NUCLEOTIDE SEQUENCE [LARGE SCALE GENOMIC DNA]</scope>
    <source>
        <strain evidence="3">sbr112.9</strain>
    </source>
</reference>
<dbReference type="Proteomes" id="UP000237271">
    <property type="component" value="Unassembled WGS sequence"/>
</dbReference>
<organism evidence="2 3">
    <name type="scientific">Phytophthora palmivora</name>
    <dbReference type="NCBI Taxonomy" id="4796"/>
    <lineage>
        <taxon>Eukaryota</taxon>
        <taxon>Sar</taxon>
        <taxon>Stramenopiles</taxon>
        <taxon>Oomycota</taxon>
        <taxon>Peronosporomycetes</taxon>
        <taxon>Peronosporales</taxon>
        <taxon>Peronosporaceae</taxon>
        <taxon>Phytophthora</taxon>
    </lineage>
</organism>
<dbReference type="EMBL" id="NCKW01000033">
    <property type="protein sequence ID" value="POM81675.1"/>
    <property type="molecule type" value="Genomic_DNA"/>
</dbReference>
<feature type="region of interest" description="Disordered" evidence="1">
    <location>
        <begin position="1"/>
        <end position="36"/>
    </location>
</feature>
<proteinExistence type="predicted"/>
<dbReference type="OrthoDB" id="126027at2759"/>
<feature type="compositionally biased region" description="Polar residues" evidence="1">
    <location>
        <begin position="253"/>
        <end position="263"/>
    </location>
</feature>
<name>A0A2P4YV43_9STRA</name>
<protein>
    <submittedName>
        <fullName evidence="2">Uncharacterized protein</fullName>
    </submittedName>
</protein>
<dbReference type="AlphaFoldDB" id="A0A2P4YV43"/>
<evidence type="ECO:0000313" key="3">
    <source>
        <dbReference type="Proteomes" id="UP000237271"/>
    </source>
</evidence>
<evidence type="ECO:0000313" key="2">
    <source>
        <dbReference type="EMBL" id="POM81675.1"/>
    </source>
</evidence>
<dbReference type="InterPro" id="IPR052055">
    <property type="entry name" value="Hepadnavirus_pol/RT"/>
</dbReference>
<dbReference type="PANTHER" id="PTHR33050">
    <property type="entry name" value="REVERSE TRANSCRIPTASE DOMAIN-CONTAINING PROTEIN"/>
    <property type="match status" value="1"/>
</dbReference>
<sequence>MALVGVLTQTPDDDTRVPRPRARRENDGRCETHHRSPIPDSIRRLISINRRGQEPCLLNVTGLPCSGGVAERCGNPRRMHKWPDALPTRLQEWIDRTCMTIAVADCAVRKAARFFHGSTARLSRIIHQVLHEICVQTTSTAAVPPETLECQIDTAGTCAIRDRMATIQSATPIYTVTADYTVRADHTAAHGHTARVGYTIDTTSVCPVKYRPSSHEAVGVEAAPMCVAGSSSTIPEPADPARRQREPVKVGYSSIQTDSSTQPKRLRPVVSPNVAAQMHQFHPQDANGNALQDYTEAGVVASSRVVSSIQTRGRWAGISAEFPIATCTLRTCSPFKFIAGGICGVDKGETSSDYRPNKNMVPAVIDELCKDYRQLDQLKEIVLNGVEVRLRATPPRQTLCPPNHGSARDRTNVLRKNIRKEQDAWRCLVLDMDLLERWPEIVINPFGVVDKGNEDATSSGRTIHDLSFPEGSSINDCTDQDSITKPDYRHYDAVVTDILRAKYNHRGAEIHVMAGDVACAFRNISIHSTSVYLCTGLIEEENALVIELSAPFGWTGSPGFYDIFGGAISHVYGDHMNTICPTGVFNYHWGDDHIDRKGSLSPLCMVAVLGGDAINDMKFTGWSTGQHVLGLQFDSAAGRVSMPATKILKARRIVVDAYSSSTLSHKMYRSLKGKLRHVATCIRAACLFFQRLRLRENELHRFQRVPMTEDMKQDLLWWWHVLHTHHLDGVSLEYFNMLPVPYVVIEMDDTDFRLCALDISAHEALTYQFTAPEGTLTRNFKNGEANGFDINYRELLSCQFTVQIWARAGLPTFHTTVGRSTYISASTTPQLSLGKTIYRRAILVLKKSFQLRFSASHIAGVDNTRGDAGFRIAASASFATRFASLTRDWLQVSPTVDIQGLNQIWHLIFALTPLSTPRMTNTAER</sequence>
<feature type="region of interest" description="Disordered" evidence="1">
    <location>
        <begin position="231"/>
        <end position="265"/>
    </location>
</feature>
<dbReference type="PANTHER" id="PTHR33050:SF7">
    <property type="entry name" value="RIBONUCLEASE H"/>
    <property type="match status" value="1"/>
</dbReference>
<accession>A0A2P4YV43</accession>
<gene>
    <name evidence="2" type="ORF">PHPALM_323</name>
</gene>
<keyword evidence="3" id="KW-1185">Reference proteome</keyword>
<feature type="compositionally biased region" description="Basic and acidic residues" evidence="1">
    <location>
        <begin position="239"/>
        <end position="248"/>
    </location>
</feature>
<feature type="compositionally biased region" description="Basic and acidic residues" evidence="1">
    <location>
        <begin position="13"/>
        <end position="34"/>
    </location>
</feature>
<evidence type="ECO:0000256" key="1">
    <source>
        <dbReference type="SAM" id="MobiDB-lite"/>
    </source>
</evidence>